<evidence type="ECO:0000313" key="1">
    <source>
        <dbReference type="EMBL" id="QOV08411.1"/>
    </source>
</evidence>
<reference evidence="1 2" key="1">
    <citation type="submission" date="2020-10" db="EMBL/GenBank/DDBJ databases">
        <authorList>
            <person name="Kazantseva O.A."/>
            <person name="Piligrimova E.G."/>
            <person name="Shadrin A.M."/>
        </authorList>
    </citation>
    <scope>NUCLEOTIDE SEQUENCE [LARGE SCALE GENOMIC DNA]</scope>
</reference>
<evidence type="ECO:0000313" key="2">
    <source>
        <dbReference type="Proteomes" id="UP000594029"/>
    </source>
</evidence>
<dbReference type="Proteomes" id="UP000594029">
    <property type="component" value="Segment"/>
</dbReference>
<proteinExistence type="predicted"/>
<sequence length="64" mass="7198">MAVPFSNMEDIVYCHNPELANEIFEFLRQKGYPVGLSVSVIQTGTHGEQVVKKLDVYKKGKEGQ</sequence>
<keyword evidence="2" id="KW-1185">Reference proteome</keyword>
<protein>
    <submittedName>
        <fullName evidence="1">Uncharacterized protein</fullName>
    </submittedName>
</protein>
<gene>
    <name evidence="1" type="ORF">Kirov_212</name>
</gene>
<dbReference type="EMBL" id="MW084976">
    <property type="protein sequence ID" value="QOV08411.1"/>
    <property type="molecule type" value="Genomic_DNA"/>
</dbReference>
<accession>A0A7U3NKK4</accession>
<organism evidence="1 2">
    <name type="scientific">Bacillus phage Kirov</name>
    <dbReference type="NCBI Taxonomy" id="2783539"/>
    <lineage>
        <taxon>Viruses</taxon>
        <taxon>Duplodnaviria</taxon>
        <taxon>Heunggongvirae</taxon>
        <taxon>Uroviricota</taxon>
        <taxon>Caudoviricetes</taxon>
        <taxon>Andregratiavirinae</taxon>
        <taxon>Kirovvirus</taxon>
        <taxon>Kirovvirus kirov</taxon>
    </lineage>
</organism>
<name>A0A7U3NKK4_9CAUD</name>